<dbReference type="InterPro" id="IPR036397">
    <property type="entry name" value="RNaseH_sf"/>
</dbReference>
<evidence type="ECO:0000259" key="2">
    <source>
        <dbReference type="Pfam" id="PF13592"/>
    </source>
</evidence>
<evidence type="ECO:0000313" key="3">
    <source>
        <dbReference type="EMBL" id="TCO83070.1"/>
    </source>
</evidence>
<name>A0A4R2L8Q4_9GAMM</name>
<dbReference type="PANTHER" id="PTHR46564">
    <property type="entry name" value="TRANSPOSASE"/>
    <property type="match status" value="1"/>
</dbReference>
<keyword evidence="4" id="KW-1185">Reference proteome</keyword>
<protein>
    <submittedName>
        <fullName evidence="3">Transposase</fullName>
    </submittedName>
</protein>
<dbReference type="InterPro" id="IPR009057">
    <property type="entry name" value="Homeodomain-like_sf"/>
</dbReference>
<dbReference type="InterPro" id="IPR047655">
    <property type="entry name" value="Transpos_IS630-like"/>
</dbReference>
<dbReference type="GO" id="GO:0003676">
    <property type="term" value="F:nucleic acid binding"/>
    <property type="evidence" value="ECO:0007669"/>
    <property type="project" value="InterPro"/>
</dbReference>
<dbReference type="SUPFAM" id="SSF46689">
    <property type="entry name" value="Homeodomain-like"/>
    <property type="match status" value="1"/>
</dbReference>
<proteinExistence type="predicted"/>
<dbReference type="Pfam" id="PF13358">
    <property type="entry name" value="DDE_3"/>
    <property type="match status" value="1"/>
</dbReference>
<sequence>MKHIDARSMTPEAQREKRIIALNMREQGYSFVAIGEAIGVHGRTVQKWLARAAADGVDAAIAGKPRGYAPGQFRQITPEQESKIRSYITDRMPDQLKMPYALWTRKAVRDLIKDVTGVDMPIRTVGLYLSRWGYTPQRPVKRAYEQRPAEVREWLDKTYPEIERRAKAEKAEIFWGDETGVNSRSQHGSSYAPVGKTPIVALTAKRFGVNMISALSPRGALHFMLYHGSFDATRCIDFLERLIQASTKGKVFLILDNLKVHHAKLVKEWVAKNKEKIELFFLPSYSPELNPDEYLNGDLKNRIAQMPQARTKEALTSNVKSIMTQLAESPKHIQSYFKHPRIRYAA</sequence>
<dbReference type="AlphaFoldDB" id="A0A4R2L8Q4"/>
<organism evidence="3 4">
    <name type="scientific">Plasticicumulans lactativorans</name>
    <dbReference type="NCBI Taxonomy" id="1133106"/>
    <lineage>
        <taxon>Bacteria</taxon>
        <taxon>Pseudomonadati</taxon>
        <taxon>Pseudomonadota</taxon>
        <taxon>Gammaproteobacteria</taxon>
        <taxon>Candidatus Competibacteraceae</taxon>
        <taxon>Plasticicumulans</taxon>
    </lineage>
</organism>
<dbReference type="InterPro" id="IPR025959">
    <property type="entry name" value="Winged_HTH_dom"/>
</dbReference>
<feature type="domain" description="Tc1-like transposase DDE" evidence="1">
    <location>
        <begin position="173"/>
        <end position="315"/>
    </location>
</feature>
<dbReference type="Gene3D" id="3.30.420.10">
    <property type="entry name" value="Ribonuclease H-like superfamily/Ribonuclease H"/>
    <property type="match status" value="1"/>
</dbReference>
<dbReference type="Pfam" id="PF13592">
    <property type="entry name" value="HTH_33"/>
    <property type="match status" value="1"/>
</dbReference>
<dbReference type="PANTHER" id="PTHR46564:SF1">
    <property type="entry name" value="TRANSPOSASE"/>
    <property type="match status" value="1"/>
</dbReference>
<evidence type="ECO:0000259" key="1">
    <source>
        <dbReference type="Pfam" id="PF13358"/>
    </source>
</evidence>
<dbReference type="EMBL" id="SLWY01000003">
    <property type="protein sequence ID" value="TCO83070.1"/>
    <property type="molecule type" value="Genomic_DNA"/>
</dbReference>
<feature type="domain" description="Winged helix-turn helix" evidence="2">
    <location>
        <begin position="101"/>
        <end position="157"/>
    </location>
</feature>
<dbReference type="Pfam" id="PF13384">
    <property type="entry name" value="HTH_23"/>
    <property type="match status" value="1"/>
</dbReference>
<dbReference type="RefSeq" id="WP_132538786.1">
    <property type="nucleotide sequence ID" value="NZ_SLWY01000003.1"/>
</dbReference>
<reference evidence="3 4" key="1">
    <citation type="submission" date="2019-03" db="EMBL/GenBank/DDBJ databases">
        <title>Genomic Encyclopedia of Type Strains, Phase IV (KMG-IV): sequencing the most valuable type-strain genomes for metagenomic binning, comparative biology and taxonomic classification.</title>
        <authorList>
            <person name="Goeker M."/>
        </authorList>
    </citation>
    <scope>NUCLEOTIDE SEQUENCE [LARGE SCALE GENOMIC DNA]</scope>
    <source>
        <strain evidence="3 4">DSM 25287</strain>
    </source>
</reference>
<evidence type="ECO:0000313" key="4">
    <source>
        <dbReference type="Proteomes" id="UP000295765"/>
    </source>
</evidence>
<dbReference type="OrthoDB" id="129174at2"/>
<dbReference type="NCBIfam" id="NF033545">
    <property type="entry name" value="transpos_IS630"/>
    <property type="match status" value="1"/>
</dbReference>
<accession>A0A4R2L8Q4</accession>
<dbReference type="Proteomes" id="UP000295765">
    <property type="component" value="Unassembled WGS sequence"/>
</dbReference>
<comment type="caution">
    <text evidence="3">The sequence shown here is derived from an EMBL/GenBank/DDBJ whole genome shotgun (WGS) entry which is preliminary data.</text>
</comment>
<dbReference type="InterPro" id="IPR038717">
    <property type="entry name" value="Tc1-like_DDE_dom"/>
</dbReference>
<gene>
    <name evidence="3" type="ORF">EV699_103119</name>
</gene>